<dbReference type="RefSeq" id="WP_170920967.1">
    <property type="nucleotide sequence ID" value="NZ_FUWJ01000003.1"/>
</dbReference>
<feature type="transmembrane region" description="Helical" evidence="1">
    <location>
        <begin position="103"/>
        <end position="129"/>
    </location>
</feature>
<keyword evidence="1" id="KW-0812">Transmembrane</keyword>
<feature type="transmembrane region" description="Helical" evidence="1">
    <location>
        <begin position="141"/>
        <end position="164"/>
    </location>
</feature>
<reference evidence="3" key="1">
    <citation type="submission" date="2017-02" db="EMBL/GenBank/DDBJ databases">
        <authorList>
            <person name="Varghese N."/>
            <person name="Submissions S."/>
        </authorList>
    </citation>
    <scope>NUCLEOTIDE SEQUENCE [LARGE SCALE GENOMIC DNA]</scope>
    <source>
        <strain evidence="3">ATCC 27094</strain>
    </source>
</reference>
<dbReference type="Pfam" id="PF22564">
    <property type="entry name" value="HAAS"/>
    <property type="match status" value="1"/>
</dbReference>
<keyword evidence="1" id="KW-1133">Transmembrane helix</keyword>
<dbReference type="STRING" id="225324.SAMN02745126_03219"/>
<dbReference type="Proteomes" id="UP000190092">
    <property type="component" value="Unassembled WGS sequence"/>
</dbReference>
<sequence length="190" mass="20311">MTKAEFLDTLRRRLAGLPPAEIDDLVGDYATHFDDGMAAGRSEAEIAEALGDPARLARELRAEAGFRRWEEAPTPANFFAVLFGFLALVAVDFVFLLPVLAGLAFFVLLAGFVLLGLCVAGFVLVLELFRLDHGLTLHYLARLFAGIGLLGVGVGGGALLLLLVDYVVRLLGKFARLHYALLGQAGQAAA</sequence>
<organism evidence="2 3">
    <name type="scientific">Enhydrobacter aerosaccus</name>
    <dbReference type="NCBI Taxonomy" id="225324"/>
    <lineage>
        <taxon>Bacteria</taxon>
        <taxon>Pseudomonadati</taxon>
        <taxon>Pseudomonadota</taxon>
        <taxon>Alphaproteobacteria</taxon>
        <taxon>Hyphomicrobiales</taxon>
        <taxon>Enhydrobacter</taxon>
    </lineage>
</organism>
<feature type="transmembrane region" description="Helical" evidence="1">
    <location>
        <begin position="76"/>
        <end position="97"/>
    </location>
</feature>
<evidence type="ECO:0000313" key="3">
    <source>
        <dbReference type="Proteomes" id="UP000190092"/>
    </source>
</evidence>
<evidence type="ECO:0000313" key="2">
    <source>
        <dbReference type="EMBL" id="SKA02950.1"/>
    </source>
</evidence>
<accession>A0A1T4QGM9</accession>
<proteinExistence type="predicted"/>
<protein>
    <submittedName>
        <fullName evidence="2">Uncharacterized membrane protein</fullName>
    </submittedName>
</protein>
<dbReference type="AlphaFoldDB" id="A0A1T4QGM9"/>
<name>A0A1T4QGM9_9HYPH</name>
<evidence type="ECO:0000256" key="1">
    <source>
        <dbReference type="SAM" id="Phobius"/>
    </source>
</evidence>
<gene>
    <name evidence="2" type="ORF">SAMN02745126_03219</name>
</gene>
<dbReference type="EMBL" id="FUWJ01000003">
    <property type="protein sequence ID" value="SKA02950.1"/>
    <property type="molecule type" value="Genomic_DNA"/>
</dbReference>
<keyword evidence="1" id="KW-0472">Membrane</keyword>
<keyword evidence="3" id="KW-1185">Reference proteome</keyword>